<evidence type="ECO:0000313" key="7">
    <source>
        <dbReference type="Proteomes" id="UP001501222"/>
    </source>
</evidence>
<evidence type="ECO:0000256" key="2">
    <source>
        <dbReference type="ARBA" id="ARBA00023125"/>
    </source>
</evidence>
<evidence type="ECO:0000313" key="6">
    <source>
        <dbReference type="EMBL" id="GAA3590130.1"/>
    </source>
</evidence>
<name>A0ABP6YTB0_9ACTN</name>
<accession>A0ABP6YTB0</accession>
<keyword evidence="1" id="KW-0805">Transcription regulation</keyword>
<dbReference type="InterPro" id="IPR050109">
    <property type="entry name" value="HTH-type_TetR-like_transc_reg"/>
</dbReference>
<feature type="DNA-binding region" description="H-T-H motif" evidence="4">
    <location>
        <begin position="53"/>
        <end position="72"/>
    </location>
</feature>
<dbReference type="InterPro" id="IPR009057">
    <property type="entry name" value="Homeodomain-like_sf"/>
</dbReference>
<keyword evidence="7" id="KW-1185">Reference proteome</keyword>
<feature type="domain" description="HTH tetR-type" evidence="5">
    <location>
        <begin position="31"/>
        <end position="90"/>
    </location>
</feature>
<dbReference type="PANTHER" id="PTHR30055:SF234">
    <property type="entry name" value="HTH-TYPE TRANSCRIPTIONAL REGULATOR BETI"/>
    <property type="match status" value="1"/>
</dbReference>
<dbReference type="InterPro" id="IPR049445">
    <property type="entry name" value="TetR_SbtR-like_C"/>
</dbReference>
<evidence type="ECO:0000256" key="1">
    <source>
        <dbReference type="ARBA" id="ARBA00023015"/>
    </source>
</evidence>
<reference evidence="7" key="1">
    <citation type="journal article" date="2019" name="Int. J. Syst. Evol. Microbiol.">
        <title>The Global Catalogue of Microorganisms (GCM) 10K type strain sequencing project: providing services to taxonomists for standard genome sequencing and annotation.</title>
        <authorList>
            <consortium name="The Broad Institute Genomics Platform"/>
            <consortium name="The Broad Institute Genome Sequencing Center for Infectious Disease"/>
            <person name="Wu L."/>
            <person name="Ma J."/>
        </authorList>
    </citation>
    <scope>NUCLEOTIDE SEQUENCE [LARGE SCALE GENOMIC DNA]</scope>
    <source>
        <strain evidence="7">JCM 16928</strain>
    </source>
</reference>
<gene>
    <name evidence="6" type="ORF">GCM10022235_71790</name>
</gene>
<dbReference type="PANTHER" id="PTHR30055">
    <property type="entry name" value="HTH-TYPE TRANSCRIPTIONAL REGULATOR RUTR"/>
    <property type="match status" value="1"/>
</dbReference>
<dbReference type="InterPro" id="IPR001647">
    <property type="entry name" value="HTH_TetR"/>
</dbReference>
<sequence length="223" mass="24671">MRPNVTEHPVRLAKVRAVTPQVGTKLRSDARDNRDRILVVARVAFAADGLDVPIREIARRAEVGVATVYRHFGTKEELLTEAFAQQVQMCSAIAEEGLAAEDPWQGFSHVIEKVFEMHALDRGFARAFTSQLPRTEGFAAERDRSLKTLLELIRRAKKAGSLREDLVLEDVALALMANEGIRAESPQLRVAASRRFAALILQSFQASPTATPLPPAVRLPLSR</sequence>
<proteinExistence type="predicted"/>
<dbReference type="Proteomes" id="UP001501222">
    <property type="component" value="Unassembled WGS sequence"/>
</dbReference>
<dbReference type="SUPFAM" id="SSF46689">
    <property type="entry name" value="Homeodomain-like"/>
    <property type="match status" value="1"/>
</dbReference>
<organism evidence="6 7">
    <name type="scientific">Kribbella ginsengisoli</name>
    <dbReference type="NCBI Taxonomy" id="363865"/>
    <lineage>
        <taxon>Bacteria</taxon>
        <taxon>Bacillati</taxon>
        <taxon>Actinomycetota</taxon>
        <taxon>Actinomycetes</taxon>
        <taxon>Propionibacteriales</taxon>
        <taxon>Kribbellaceae</taxon>
        <taxon>Kribbella</taxon>
    </lineage>
</organism>
<dbReference type="InterPro" id="IPR036271">
    <property type="entry name" value="Tet_transcr_reg_TetR-rel_C_sf"/>
</dbReference>
<dbReference type="Pfam" id="PF21597">
    <property type="entry name" value="TetR_C_43"/>
    <property type="match status" value="1"/>
</dbReference>
<dbReference type="PRINTS" id="PR00455">
    <property type="entry name" value="HTHTETR"/>
</dbReference>
<evidence type="ECO:0000256" key="3">
    <source>
        <dbReference type="ARBA" id="ARBA00023163"/>
    </source>
</evidence>
<keyword evidence="2 4" id="KW-0238">DNA-binding</keyword>
<evidence type="ECO:0000259" key="5">
    <source>
        <dbReference type="PROSITE" id="PS50977"/>
    </source>
</evidence>
<dbReference type="PROSITE" id="PS50977">
    <property type="entry name" value="HTH_TETR_2"/>
    <property type="match status" value="1"/>
</dbReference>
<dbReference type="EMBL" id="BAABAA010000014">
    <property type="protein sequence ID" value="GAA3590130.1"/>
    <property type="molecule type" value="Genomic_DNA"/>
</dbReference>
<dbReference type="SUPFAM" id="SSF48498">
    <property type="entry name" value="Tetracyclin repressor-like, C-terminal domain"/>
    <property type="match status" value="1"/>
</dbReference>
<keyword evidence="3" id="KW-0804">Transcription</keyword>
<protein>
    <submittedName>
        <fullName evidence="6">TetR/AcrR family transcriptional regulator</fullName>
    </submittedName>
</protein>
<dbReference type="Gene3D" id="1.10.357.10">
    <property type="entry name" value="Tetracycline Repressor, domain 2"/>
    <property type="match status" value="1"/>
</dbReference>
<evidence type="ECO:0000256" key="4">
    <source>
        <dbReference type="PROSITE-ProRule" id="PRU00335"/>
    </source>
</evidence>
<comment type="caution">
    <text evidence="6">The sequence shown here is derived from an EMBL/GenBank/DDBJ whole genome shotgun (WGS) entry which is preliminary data.</text>
</comment>
<dbReference type="Pfam" id="PF00440">
    <property type="entry name" value="TetR_N"/>
    <property type="match status" value="1"/>
</dbReference>